<dbReference type="RefSeq" id="WP_091829740.1">
    <property type="nucleotide sequence ID" value="NZ_FNZK01000004.1"/>
</dbReference>
<organism evidence="8 9">
    <name type="scientific">Propionispira arboris</name>
    <dbReference type="NCBI Taxonomy" id="84035"/>
    <lineage>
        <taxon>Bacteria</taxon>
        <taxon>Bacillati</taxon>
        <taxon>Bacillota</taxon>
        <taxon>Negativicutes</taxon>
        <taxon>Selenomonadales</taxon>
        <taxon>Selenomonadaceae</taxon>
        <taxon>Propionispira</taxon>
    </lineage>
</organism>
<dbReference type="Pfam" id="PF02650">
    <property type="entry name" value="HTH_WhiA"/>
    <property type="match status" value="1"/>
</dbReference>
<feature type="domain" description="Sporulation regulator WhiA C-terminal" evidence="5">
    <location>
        <begin position="223"/>
        <end position="304"/>
    </location>
</feature>
<keyword evidence="1 4" id="KW-0132">Cell division</keyword>
<dbReference type="NCBIfam" id="TIGR00647">
    <property type="entry name" value="DNA_bind_WhiA"/>
    <property type="match status" value="1"/>
</dbReference>
<comment type="function">
    <text evidence="4">Involved in cell division and chromosome segregation.</text>
</comment>
<dbReference type="HAMAP" id="MF_01420">
    <property type="entry name" value="HTH_type_WhiA"/>
    <property type="match status" value="1"/>
</dbReference>
<dbReference type="InterPro" id="IPR027434">
    <property type="entry name" value="Homing_endonucl"/>
</dbReference>
<evidence type="ECO:0000256" key="1">
    <source>
        <dbReference type="ARBA" id="ARBA00022618"/>
    </source>
</evidence>
<dbReference type="InterPro" id="IPR003802">
    <property type="entry name" value="Sporulation_regulator_WhiA"/>
</dbReference>
<dbReference type="SUPFAM" id="SSF55608">
    <property type="entry name" value="Homing endonucleases"/>
    <property type="match status" value="1"/>
</dbReference>
<dbReference type="InterPro" id="IPR023054">
    <property type="entry name" value="Sporulation_regulator_WhiA_C"/>
</dbReference>
<evidence type="ECO:0000313" key="9">
    <source>
        <dbReference type="Proteomes" id="UP000199662"/>
    </source>
</evidence>
<evidence type="ECO:0000259" key="7">
    <source>
        <dbReference type="Pfam" id="PF14527"/>
    </source>
</evidence>
<evidence type="ECO:0000259" key="5">
    <source>
        <dbReference type="Pfam" id="PF02650"/>
    </source>
</evidence>
<dbReference type="AlphaFoldDB" id="A0A1H6WTX3"/>
<protein>
    <recommendedName>
        <fullName evidence="4">Probable cell division protein WhiA</fullName>
    </recommendedName>
</protein>
<reference evidence="8 9" key="1">
    <citation type="submission" date="2016-10" db="EMBL/GenBank/DDBJ databases">
        <authorList>
            <person name="de Groot N.N."/>
        </authorList>
    </citation>
    <scope>NUCLEOTIDE SEQUENCE [LARGE SCALE GENOMIC DNA]</scope>
    <source>
        <strain evidence="8 9">DSM 2179</strain>
    </source>
</reference>
<dbReference type="PANTHER" id="PTHR37307">
    <property type="entry name" value="CELL DIVISION PROTEIN WHIA-RELATED"/>
    <property type="match status" value="1"/>
</dbReference>
<feature type="domain" description="Sporulation transcription regulator WhiA N-terminal" evidence="6">
    <location>
        <begin position="20"/>
        <end position="108"/>
    </location>
</feature>
<evidence type="ECO:0000256" key="4">
    <source>
        <dbReference type="HAMAP-Rule" id="MF_01420"/>
    </source>
</evidence>
<evidence type="ECO:0000259" key="6">
    <source>
        <dbReference type="Pfam" id="PF10298"/>
    </source>
</evidence>
<dbReference type="GO" id="GO:0043937">
    <property type="term" value="P:regulation of sporulation"/>
    <property type="evidence" value="ECO:0007669"/>
    <property type="project" value="InterPro"/>
</dbReference>
<dbReference type="Pfam" id="PF14527">
    <property type="entry name" value="LAGLIDADG_WhiA"/>
    <property type="match status" value="1"/>
</dbReference>
<sequence>MPSFATEVKNEVARLVDENSCCKIAELAALLRMGAVMTMGGKRSLGINFTTENAAVARRTLTLLKSSGEVRTEVMVSRARRLKKHNSYCVRVIPSLIVSDLLAKLGLMHGATLNVGSDSAILRKHCCRHAYLRGAFLGGGSVNRPEGSYHLELVTGSEVFAQLLLSLCRKFDLPVGLSERKNDYIVYIKESDAIMDFLAIIGAENALVEFEVARNLKEVRNQVNRLVNCETANLQKTANASVRQMEHIKLIKAKLGFDSLPEPLQEVAVVRLSHPDSSLKELAEVLHISKSGINHRLRKLEKIAVELTEGEAD</sequence>
<evidence type="ECO:0000313" key="8">
    <source>
        <dbReference type="EMBL" id="SEJ16270.1"/>
    </source>
</evidence>
<dbReference type="GO" id="GO:0003677">
    <property type="term" value="F:DNA binding"/>
    <property type="evidence" value="ECO:0007669"/>
    <property type="project" value="UniProtKB-UniRule"/>
</dbReference>
<dbReference type="PANTHER" id="PTHR37307:SF1">
    <property type="entry name" value="CELL DIVISION PROTEIN WHIA-RELATED"/>
    <property type="match status" value="1"/>
</dbReference>
<keyword evidence="3 4" id="KW-0131">Cell cycle</keyword>
<dbReference type="STRING" id="84035.SAMN05660742_1046"/>
<dbReference type="EMBL" id="FNZK01000004">
    <property type="protein sequence ID" value="SEJ16270.1"/>
    <property type="molecule type" value="Genomic_DNA"/>
</dbReference>
<dbReference type="Proteomes" id="UP000199662">
    <property type="component" value="Unassembled WGS sequence"/>
</dbReference>
<gene>
    <name evidence="4" type="primary">whiA</name>
    <name evidence="8" type="ORF">SAMN05660742_1046</name>
</gene>
<dbReference type="InterPro" id="IPR039518">
    <property type="entry name" value="WhiA_LAGLIDADG_dom"/>
</dbReference>
<accession>A0A1H6WTX3</accession>
<dbReference type="Gene3D" id="3.10.28.10">
    <property type="entry name" value="Homing endonucleases"/>
    <property type="match status" value="1"/>
</dbReference>
<evidence type="ECO:0000256" key="2">
    <source>
        <dbReference type="ARBA" id="ARBA00023125"/>
    </source>
</evidence>
<proteinExistence type="inferred from homology"/>
<keyword evidence="9" id="KW-1185">Reference proteome</keyword>
<dbReference type="GO" id="GO:0051301">
    <property type="term" value="P:cell division"/>
    <property type="evidence" value="ECO:0007669"/>
    <property type="project" value="UniProtKB-UniRule"/>
</dbReference>
<evidence type="ECO:0000256" key="3">
    <source>
        <dbReference type="ARBA" id="ARBA00023306"/>
    </source>
</evidence>
<dbReference type="InterPro" id="IPR018478">
    <property type="entry name" value="Sporu_reg_WhiA_N_dom"/>
</dbReference>
<keyword evidence="2 4" id="KW-0238">DNA-binding</keyword>
<comment type="similarity">
    <text evidence="4">Belongs to the WhiA family.</text>
</comment>
<feature type="domain" description="WhiA LAGLIDADG-like" evidence="7">
    <location>
        <begin position="129"/>
        <end position="220"/>
    </location>
</feature>
<name>A0A1H6WTX3_9FIRM</name>
<dbReference type="Pfam" id="PF10298">
    <property type="entry name" value="WhiA_N"/>
    <property type="match status" value="1"/>
</dbReference>